<dbReference type="AlphaFoldDB" id="A0A7R9BIN6"/>
<dbReference type="Pfam" id="PF06825">
    <property type="entry name" value="HSBP1"/>
    <property type="match status" value="1"/>
</dbReference>
<evidence type="ECO:0000313" key="3">
    <source>
        <dbReference type="EMBL" id="CAD7275773.1"/>
    </source>
</evidence>
<protein>
    <recommendedName>
        <fullName evidence="5">Heat shock factor-binding protein 1</fullName>
    </recommendedName>
</protein>
<sequence length="96" mass="10685">MEEVNAKPETKTESEVVSKSVSDPSTTEELLEFVQGQLGDMQKRLQDMTDVILGRIDSLGTRINDLERNMNDLIEAAEVDPDPKSGSDAKRFDLES</sequence>
<dbReference type="InterPro" id="IPR009643">
    <property type="entry name" value="HS1-bd"/>
</dbReference>
<organism evidence="3">
    <name type="scientific">Notodromas monacha</name>
    <dbReference type="NCBI Taxonomy" id="399045"/>
    <lineage>
        <taxon>Eukaryota</taxon>
        <taxon>Metazoa</taxon>
        <taxon>Ecdysozoa</taxon>
        <taxon>Arthropoda</taxon>
        <taxon>Crustacea</taxon>
        <taxon>Oligostraca</taxon>
        <taxon>Ostracoda</taxon>
        <taxon>Podocopa</taxon>
        <taxon>Podocopida</taxon>
        <taxon>Cypridocopina</taxon>
        <taxon>Cypridoidea</taxon>
        <taxon>Cyprididae</taxon>
        <taxon>Notodromas</taxon>
    </lineage>
</organism>
<dbReference type="EMBL" id="CAJPEX010000479">
    <property type="protein sequence ID" value="CAG0915925.1"/>
    <property type="molecule type" value="Genomic_DNA"/>
</dbReference>
<dbReference type="Proteomes" id="UP000678499">
    <property type="component" value="Unassembled WGS sequence"/>
</dbReference>
<evidence type="ECO:0008006" key="5">
    <source>
        <dbReference type="Google" id="ProtNLM"/>
    </source>
</evidence>
<dbReference type="Gene3D" id="1.20.5.430">
    <property type="match status" value="1"/>
</dbReference>
<name>A0A7R9BIN6_9CRUS</name>
<evidence type="ECO:0000256" key="2">
    <source>
        <dbReference type="SAM" id="MobiDB-lite"/>
    </source>
</evidence>
<accession>A0A7R9BIN6</accession>
<dbReference type="PANTHER" id="PTHR19424:SF0">
    <property type="entry name" value="HEAT SHOCK FACTOR BINDING PROTEIN 1"/>
    <property type="match status" value="1"/>
</dbReference>
<dbReference type="PANTHER" id="PTHR19424">
    <property type="entry name" value="HEAT SHOCK FACTOR BINDING PROTEIN 1"/>
    <property type="match status" value="1"/>
</dbReference>
<feature type="compositionally biased region" description="Basic and acidic residues" evidence="2">
    <location>
        <begin position="81"/>
        <end position="96"/>
    </location>
</feature>
<dbReference type="GO" id="GO:0003714">
    <property type="term" value="F:transcription corepressor activity"/>
    <property type="evidence" value="ECO:0007669"/>
    <property type="project" value="InterPro"/>
</dbReference>
<dbReference type="GO" id="GO:0005634">
    <property type="term" value="C:nucleus"/>
    <property type="evidence" value="ECO:0007669"/>
    <property type="project" value="TreeGrafter"/>
</dbReference>
<evidence type="ECO:0000256" key="1">
    <source>
        <dbReference type="ARBA" id="ARBA00006349"/>
    </source>
</evidence>
<proteinExistence type="inferred from homology"/>
<evidence type="ECO:0000313" key="4">
    <source>
        <dbReference type="Proteomes" id="UP000678499"/>
    </source>
</evidence>
<dbReference type="GO" id="GO:0070370">
    <property type="term" value="P:cellular heat acclimation"/>
    <property type="evidence" value="ECO:0007669"/>
    <property type="project" value="TreeGrafter"/>
</dbReference>
<dbReference type="OrthoDB" id="4159489at2759"/>
<dbReference type="GO" id="GO:0005829">
    <property type="term" value="C:cytosol"/>
    <property type="evidence" value="ECO:0007669"/>
    <property type="project" value="TreeGrafter"/>
</dbReference>
<keyword evidence="4" id="KW-1185">Reference proteome</keyword>
<feature type="compositionally biased region" description="Basic and acidic residues" evidence="2">
    <location>
        <begin position="1"/>
        <end position="16"/>
    </location>
</feature>
<feature type="region of interest" description="Disordered" evidence="2">
    <location>
        <begin position="75"/>
        <end position="96"/>
    </location>
</feature>
<reference evidence="3" key="1">
    <citation type="submission" date="2020-11" db="EMBL/GenBank/DDBJ databases">
        <authorList>
            <person name="Tran Van P."/>
        </authorList>
    </citation>
    <scope>NUCLEOTIDE SEQUENCE</scope>
</reference>
<feature type="region of interest" description="Disordered" evidence="2">
    <location>
        <begin position="1"/>
        <end position="27"/>
    </location>
</feature>
<comment type="similarity">
    <text evidence="1">Belongs to the HSBP1 family.</text>
</comment>
<gene>
    <name evidence="3" type="ORF">NMOB1V02_LOCUS3562</name>
</gene>
<dbReference type="EMBL" id="OA882516">
    <property type="protein sequence ID" value="CAD7275773.1"/>
    <property type="molecule type" value="Genomic_DNA"/>
</dbReference>